<comment type="caution">
    <text evidence="2">The sequence shown here is derived from an EMBL/GenBank/DDBJ whole genome shotgun (WGS) entry which is preliminary data.</text>
</comment>
<dbReference type="EMBL" id="MKKK01000023">
    <property type="protein sequence ID" value="OEY95809.1"/>
    <property type="molecule type" value="Genomic_DNA"/>
</dbReference>
<dbReference type="Proteomes" id="UP000185895">
    <property type="component" value="Unassembled WGS sequence"/>
</dbReference>
<evidence type="ECO:0000313" key="2">
    <source>
        <dbReference type="EMBL" id="OEY95809.1"/>
    </source>
</evidence>
<feature type="compositionally biased region" description="Acidic residues" evidence="1">
    <location>
        <begin position="187"/>
        <end position="206"/>
    </location>
</feature>
<name>A0A1E7R8Z2_9GAMM</name>
<evidence type="ECO:0000313" key="3">
    <source>
        <dbReference type="Proteomes" id="UP000185895"/>
    </source>
</evidence>
<dbReference type="RefSeq" id="WP_070069844.1">
    <property type="nucleotide sequence ID" value="NZ_MKKK01000023.1"/>
</dbReference>
<reference evidence="2 3" key="1">
    <citation type="submission" date="2016-09" db="EMBL/GenBank/DDBJ databases">
        <authorList>
            <person name="Capua I."/>
            <person name="De Benedictis P."/>
            <person name="Joannis T."/>
            <person name="Lombin L.H."/>
            <person name="Cattoli G."/>
        </authorList>
    </citation>
    <scope>NUCLEOTIDE SEQUENCE [LARGE SCALE GENOMIC DNA]</scope>
    <source>
        <strain evidence="2 3">ANC 4671</strain>
    </source>
</reference>
<organism evidence="2 3">
    <name type="scientific">Acinetobacter qingfengensis</name>
    <dbReference type="NCBI Taxonomy" id="1262585"/>
    <lineage>
        <taxon>Bacteria</taxon>
        <taxon>Pseudomonadati</taxon>
        <taxon>Pseudomonadota</taxon>
        <taxon>Gammaproteobacteria</taxon>
        <taxon>Moraxellales</taxon>
        <taxon>Moraxellaceae</taxon>
        <taxon>Acinetobacter</taxon>
    </lineage>
</organism>
<proteinExistence type="predicted"/>
<evidence type="ECO:0000256" key="1">
    <source>
        <dbReference type="SAM" id="MobiDB-lite"/>
    </source>
</evidence>
<keyword evidence="3" id="KW-1185">Reference proteome</keyword>
<dbReference type="STRING" id="1262585.BJI46_02485"/>
<dbReference type="AlphaFoldDB" id="A0A1E7R8Z2"/>
<sequence length="206" mass="23612">MEWRHPSYFEPQLTDEVISFIAQPMLDIYNETIMDLKHQFDNAYTRGCTIFGRTYACVVHLIMSGECSVPILLKDGTFKCIFQIGSARIRFCKDDFLNPSNQGFSKKADDSYYELFPSNVNEPVYWKYILNEPSTEEDEALVIFAGYNAEDDVVAYWDSSRITGLNHIHLIEPETPKPVDLGSPLVEDPDMDNQKEDDDDSEAVNN</sequence>
<dbReference type="OrthoDB" id="9133824at2"/>
<accession>A0A1E7R8Z2</accession>
<feature type="region of interest" description="Disordered" evidence="1">
    <location>
        <begin position="174"/>
        <end position="206"/>
    </location>
</feature>
<protein>
    <submittedName>
        <fullName evidence="2">Uncharacterized protein</fullName>
    </submittedName>
</protein>
<gene>
    <name evidence="2" type="ORF">BJI46_02485</name>
</gene>